<accession>A0A2N7NP45</accession>
<gene>
    <name evidence="2" type="ORF">BCS92_00925</name>
    <name evidence="3" type="ORF">FC057_16430</name>
</gene>
<name>A0A2N7NP45_9VIBR</name>
<dbReference type="EMBL" id="MDBP01000002">
    <property type="protein sequence ID" value="PMP18682.1"/>
    <property type="molecule type" value="Genomic_DNA"/>
</dbReference>
<evidence type="ECO:0000256" key="1">
    <source>
        <dbReference type="SAM" id="Phobius"/>
    </source>
</evidence>
<sequence length="116" mass="12895">MDKAIYIPSAILGAILILIYTYRCHRAKREFNQAVMVNAILQSSGIICGFLLILGTFNDDAKKLLNEIDLYILIAGFAVTAASVKGIYKDIFLSTVIKPQESKASLKRQEEVKTNQ</sequence>
<keyword evidence="1" id="KW-0472">Membrane</keyword>
<dbReference type="AlphaFoldDB" id="A0A2N7NP45"/>
<evidence type="ECO:0000313" key="3">
    <source>
        <dbReference type="EMBL" id="TKG30714.1"/>
    </source>
</evidence>
<reference evidence="2" key="3">
    <citation type="journal article" date="2018" name="Nature">
        <title>A major lineage of non-tailed dsDNA viruses as unrecognized killers of marine bacteria.</title>
        <authorList>
            <person name="Kauffman K.M."/>
            <person name="Hussain F.A."/>
            <person name="Yang J."/>
            <person name="Arevalo P."/>
            <person name="Brown J.M."/>
            <person name="Chang W.K."/>
            <person name="VanInsberghe D."/>
            <person name="Elsherbini J."/>
            <person name="Sharma R.S."/>
            <person name="Cutler M.B."/>
            <person name="Kelly L."/>
            <person name="Polz M.F."/>
        </authorList>
    </citation>
    <scope>NUCLEOTIDE SEQUENCE</scope>
    <source>
        <strain evidence="2">10N.222.48.A2</strain>
    </source>
</reference>
<keyword evidence="2" id="KW-0436">Ligase</keyword>
<keyword evidence="1" id="KW-1133">Transmembrane helix</keyword>
<dbReference type="EMBL" id="SYVV01000029">
    <property type="protein sequence ID" value="TKG30714.1"/>
    <property type="molecule type" value="Genomic_DNA"/>
</dbReference>
<evidence type="ECO:0000313" key="4">
    <source>
        <dbReference type="Proteomes" id="UP000235579"/>
    </source>
</evidence>
<organism evidence="2 4">
    <name type="scientific">Vibrio tasmaniensis</name>
    <dbReference type="NCBI Taxonomy" id="212663"/>
    <lineage>
        <taxon>Bacteria</taxon>
        <taxon>Pseudomonadati</taxon>
        <taxon>Pseudomonadota</taxon>
        <taxon>Gammaproteobacteria</taxon>
        <taxon>Vibrionales</taxon>
        <taxon>Vibrionaceae</taxon>
        <taxon>Vibrio</taxon>
    </lineage>
</organism>
<proteinExistence type="predicted"/>
<evidence type="ECO:0000313" key="5">
    <source>
        <dbReference type="Proteomes" id="UP000308018"/>
    </source>
</evidence>
<dbReference type="Proteomes" id="UP000235579">
    <property type="component" value="Unassembled WGS sequence"/>
</dbReference>
<feature type="transmembrane region" description="Helical" evidence="1">
    <location>
        <begin position="6"/>
        <end position="22"/>
    </location>
</feature>
<feature type="transmembrane region" description="Helical" evidence="1">
    <location>
        <begin position="34"/>
        <end position="58"/>
    </location>
</feature>
<reference evidence="4" key="1">
    <citation type="submission" date="2016-07" db="EMBL/GenBank/DDBJ databases">
        <title>Nontailed viruses are major unrecognized killers of bacteria in the ocean.</title>
        <authorList>
            <person name="Kauffman K."/>
            <person name="Hussain F."/>
            <person name="Yang J."/>
            <person name="Arevalo P."/>
            <person name="Brown J."/>
            <person name="Cutler M."/>
            <person name="Kelly L."/>
            <person name="Polz M.F."/>
        </authorList>
    </citation>
    <scope>NUCLEOTIDE SEQUENCE [LARGE SCALE GENOMIC DNA]</scope>
    <source>
        <strain evidence="4">10N.222.48.A2</strain>
    </source>
</reference>
<keyword evidence="2" id="KW-0030">Aminoacyl-tRNA synthetase</keyword>
<dbReference type="GO" id="GO:0004812">
    <property type="term" value="F:aminoacyl-tRNA ligase activity"/>
    <property type="evidence" value="ECO:0007669"/>
    <property type="project" value="UniProtKB-KW"/>
</dbReference>
<dbReference type="Proteomes" id="UP000308018">
    <property type="component" value="Unassembled WGS sequence"/>
</dbReference>
<reference evidence="2" key="2">
    <citation type="submission" date="2016-07" db="EMBL/GenBank/DDBJ databases">
        <authorList>
            <person name="Wan K."/>
            <person name="Booth B."/>
            <person name="Spirohn K."/>
            <person name="Hao T."/>
            <person name="Hu Y."/>
            <person name="Calderwood M."/>
            <person name="Hill D."/>
            <person name="Mohr S."/>
            <person name="Vidal M."/>
            <person name="Celniker S."/>
            <person name="Perrimon N."/>
        </authorList>
    </citation>
    <scope>NUCLEOTIDE SEQUENCE</scope>
    <source>
        <strain evidence="2">10N.222.48.A2</strain>
    </source>
</reference>
<reference evidence="3 5" key="4">
    <citation type="submission" date="2019-04" db="EMBL/GenBank/DDBJ databases">
        <title>A reverse ecology approach based on a biological definition of microbial populations.</title>
        <authorList>
            <person name="Arevalo P."/>
            <person name="Vaninsberghe D."/>
            <person name="Elsherbini J."/>
            <person name="Gore J."/>
            <person name="Polz M."/>
        </authorList>
    </citation>
    <scope>NUCLEOTIDE SEQUENCE [LARGE SCALE GENOMIC DNA]</scope>
    <source>
        <strain evidence="3 5">10N.222.45.A8</strain>
    </source>
</reference>
<keyword evidence="1" id="KW-0812">Transmembrane</keyword>
<feature type="transmembrane region" description="Helical" evidence="1">
    <location>
        <begin position="70"/>
        <end position="88"/>
    </location>
</feature>
<protein>
    <submittedName>
        <fullName evidence="2">Threonyl-tRNA synthetase</fullName>
    </submittedName>
</protein>
<dbReference type="RefSeq" id="WP_009846499.1">
    <property type="nucleotide sequence ID" value="NZ_MDBP01000002.1"/>
</dbReference>
<evidence type="ECO:0000313" key="2">
    <source>
        <dbReference type="EMBL" id="PMP18682.1"/>
    </source>
</evidence>
<comment type="caution">
    <text evidence="2">The sequence shown here is derived from an EMBL/GenBank/DDBJ whole genome shotgun (WGS) entry which is preliminary data.</text>
</comment>